<evidence type="ECO:0000313" key="2">
    <source>
        <dbReference type="EMBL" id="KAK4324004.1"/>
    </source>
</evidence>
<sequence>MRLKSWCIQWNGDDARLKGNWHDDDDGWVPSPSPPTTPPAPATALNQSTTTLLPTPSHSTHRTFASVTGSTTSASISA</sequence>
<comment type="caution">
    <text evidence="2">The sequence shown here is derived from an EMBL/GenBank/DDBJ whole genome shotgun (WGS) entry which is preliminary data.</text>
</comment>
<feature type="compositionally biased region" description="Low complexity" evidence="1">
    <location>
        <begin position="42"/>
        <end position="58"/>
    </location>
</feature>
<feature type="compositionally biased region" description="Pro residues" evidence="1">
    <location>
        <begin position="31"/>
        <end position="41"/>
    </location>
</feature>
<dbReference type="Proteomes" id="UP001292094">
    <property type="component" value="Unassembled WGS sequence"/>
</dbReference>
<reference evidence="2" key="1">
    <citation type="submission" date="2023-11" db="EMBL/GenBank/DDBJ databases">
        <title>Genome assemblies of two species of porcelain crab, Petrolisthes cinctipes and Petrolisthes manimaculis (Anomura: Porcellanidae).</title>
        <authorList>
            <person name="Angst P."/>
        </authorList>
    </citation>
    <scope>NUCLEOTIDE SEQUENCE</scope>
    <source>
        <strain evidence="2">PB745_02</strain>
        <tissue evidence="2">Gill</tissue>
    </source>
</reference>
<keyword evidence="3" id="KW-1185">Reference proteome</keyword>
<organism evidence="2 3">
    <name type="scientific">Petrolisthes manimaculis</name>
    <dbReference type="NCBI Taxonomy" id="1843537"/>
    <lineage>
        <taxon>Eukaryota</taxon>
        <taxon>Metazoa</taxon>
        <taxon>Ecdysozoa</taxon>
        <taxon>Arthropoda</taxon>
        <taxon>Crustacea</taxon>
        <taxon>Multicrustacea</taxon>
        <taxon>Malacostraca</taxon>
        <taxon>Eumalacostraca</taxon>
        <taxon>Eucarida</taxon>
        <taxon>Decapoda</taxon>
        <taxon>Pleocyemata</taxon>
        <taxon>Anomura</taxon>
        <taxon>Galatheoidea</taxon>
        <taxon>Porcellanidae</taxon>
        <taxon>Petrolisthes</taxon>
    </lineage>
</organism>
<gene>
    <name evidence="2" type="ORF">Pmani_005337</name>
</gene>
<evidence type="ECO:0000256" key="1">
    <source>
        <dbReference type="SAM" id="MobiDB-lite"/>
    </source>
</evidence>
<dbReference type="EMBL" id="JAWZYT010000392">
    <property type="protein sequence ID" value="KAK4324004.1"/>
    <property type="molecule type" value="Genomic_DNA"/>
</dbReference>
<feature type="compositionally biased region" description="Polar residues" evidence="1">
    <location>
        <begin position="62"/>
        <end position="78"/>
    </location>
</feature>
<feature type="region of interest" description="Disordered" evidence="1">
    <location>
        <begin position="19"/>
        <end position="78"/>
    </location>
</feature>
<protein>
    <submittedName>
        <fullName evidence="2">Uncharacterized protein</fullName>
    </submittedName>
</protein>
<name>A0AAE1UN11_9EUCA</name>
<accession>A0AAE1UN11</accession>
<evidence type="ECO:0000313" key="3">
    <source>
        <dbReference type="Proteomes" id="UP001292094"/>
    </source>
</evidence>
<dbReference type="AlphaFoldDB" id="A0AAE1UN11"/>
<proteinExistence type="predicted"/>